<feature type="domain" description="NmrA-like" evidence="3">
    <location>
        <begin position="19"/>
        <end position="296"/>
    </location>
</feature>
<protein>
    <recommendedName>
        <fullName evidence="3">NmrA-like domain-containing protein</fullName>
    </recommendedName>
</protein>
<dbReference type="Proteomes" id="UP000256328">
    <property type="component" value="Unassembled WGS sequence"/>
</dbReference>
<dbReference type="InterPro" id="IPR008030">
    <property type="entry name" value="NmrA-like"/>
</dbReference>
<dbReference type="SUPFAM" id="SSF51735">
    <property type="entry name" value="NAD(P)-binding Rossmann-fold domains"/>
    <property type="match status" value="1"/>
</dbReference>
<dbReference type="PANTHER" id="PTHR42748:SF7">
    <property type="entry name" value="NMRA LIKE REDOX SENSOR 1-RELATED"/>
    <property type="match status" value="1"/>
</dbReference>
<evidence type="ECO:0000313" key="4">
    <source>
        <dbReference type="EMBL" id="RDW61629.1"/>
    </source>
</evidence>
<dbReference type="AlphaFoldDB" id="A0A3D8QIM1"/>
<dbReference type="EMBL" id="PDLN01000018">
    <property type="protein sequence ID" value="RDW61629.1"/>
    <property type="molecule type" value="Genomic_DNA"/>
</dbReference>
<dbReference type="InterPro" id="IPR036291">
    <property type="entry name" value="NAD(P)-bd_dom_sf"/>
</dbReference>
<dbReference type="GO" id="GO:0005634">
    <property type="term" value="C:nucleus"/>
    <property type="evidence" value="ECO:0007669"/>
    <property type="project" value="TreeGrafter"/>
</dbReference>
<name>A0A3D8QIM1_9HELO</name>
<comment type="caution">
    <text evidence="4">The sequence shown here is derived from an EMBL/GenBank/DDBJ whole genome shotgun (WGS) entry which is preliminary data.</text>
</comment>
<sequence>MIDIKAIRSSQDSPSAVRKLLITGATGRQGSAVIDALLSKPLDPPFSIIALTRDIQSPKSQALIEKHASNPSVEVVEGDVNSPYPIFSNHGPFYGVFCYTIPGKPGEEESQAKRLIDASIVNRVEHFIYSSIDRGGSGESDVNPTRFPHFAAKWRNEVYLRGRCAIYSDMQWTILRPVCFMDNLTPNFRGKAFASIWAGLQDTPLQVVSIRDLGLFTARAFNEEGEYKGWTITLAGDDLSFPEAKQIFKLTMEKNLPETFSFVGTLVKLTNREAGTMFKYCKEDGFGGDIEELRKEEPTLQDFETWLKQSSGFAPEWKDHIAGSRNINEKALEHTEQMV</sequence>
<dbReference type="OrthoDB" id="9997102at2759"/>
<keyword evidence="2" id="KW-0521">NADP</keyword>
<comment type="similarity">
    <text evidence="1">Belongs to the NmrA-type oxidoreductase family.</text>
</comment>
<dbReference type="Gene3D" id="3.40.50.720">
    <property type="entry name" value="NAD(P)-binding Rossmann-like Domain"/>
    <property type="match status" value="1"/>
</dbReference>
<dbReference type="Pfam" id="PF05368">
    <property type="entry name" value="NmrA"/>
    <property type="match status" value="1"/>
</dbReference>
<gene>
    <name evidence="4" type="ORF">BP5796_11521</name>
</gene>
<dbReference type="Gene3D" id="3.90.25.10">
    <property type="entry name" value="UDP-galactose 4-epimerase, domain 1"/>
    <property type="match status" value="1"/>
</dbReference>
<evidence type="ECO:0000256" key="2">
    <source>
        <dbReference type="ARBA" id="ARBA00022857"/>
    </source>
</evidence>
<proteinExistence type="inferred from homology"/>
<evidence type="ECO:0000259" key="3">
    <source>
        <dbReference type="Pfam" id="PF05368"/>
    </source>
</evidence>
<keyword evidence="5" id="KW-1185">Reference proteome</keyword>
<dbReference type="InterPro" id="IPR051164">
    <property type="entry name" value="NmrA-like_oxidored"/>
</dbReference>
<reference evidence="4 5" key="1">
    <citation type="journal article" date="2018" name="IMA Fungus">
        <title>IMA Genome-F 9: Draft genome sequence of Annulohypoxylon stygium, Aspergillus mulundensis, Berkeleyomyces basicola (syn. Thielaviopsis basicola), Ceratocystis smalleyi, two Cercospora beticola strains, Coleophoma cylindrospora, Fusarium fracticaudum, Phialophora cf. hyalina, and Morchella septimelata.</title>
        <authorList>
            <person name="Wingfield B.D."/>
            <person name="Bills G.F."/>
            <person name="Dong Y."/>
            <person name="Huang W."/>
            <person name="Nel W.J."/>
            <person name="Swalarsk-Parry B.S."/>
            <person name="Vaghefi N."/>
            <person name="Wilken P.M."/>
            <person name="An Z."/>
            <person name="de Beer Z.W."/>
            <person name="De Vos L."/>
            <person name="Chen L."/>
            <person name="Duong T.A."/>
            <person name="Gao Y."/>
            <person name="Hammerbacher A."/>
            <person name="Kikkert J.R."/>
            <person name="Li Y."/>
            <person name="Li H."/>
            <person name="Li K."/>
            <person name="Li Q."/>
            <person name="Liu X."/>
            <person name="Ma X."/>
            <person name="Naidoo K."/>
            <person name="Pethybridge S.J."/>
            <person name="Sun J."/>
            <person name="Steenkamp E.T."/>
            <person name="van der Nest M.A."/>
            <person name="van Wyk S."/>
            <person name="Wingfield M.J."/>
            <person name="Xiong C."/>
            <person name="Yue Q."/>
            <person name="Zhang X."/>
        </authorList>
    </citation>
    <scope>NUCLEOTIDE SEQUENCE [LARGE SCALE GENOMIC DNA]</scope>
    <source>
        <strain evidence="4 5">BP5796</strain>
    </source>
</reference>
<evidence type="ECO:0000313" key="5">
    <source>
        <dbReference type="Proteomes" id="UP000256328"/>
    </source>
</evidence>
<dbReference type="PANTHER" id="PTHR42748">
    <property type="entry name" value="NITROGEN METABOLITE REPRESSION PROTEIN NMRA FAMILY MEMBER"/>
    <property type="match status" value="1"/>
</dbReference>
<organism evidence="4 5">
    <name type="scientific">Coleophoma crateriformis</name>
    <dbReference type="NCBI Taxonomy" id="565419"/>
    <lineage>
        <taxon>Eukaryota</taxon>
        <taxon>Fungi</taxon>
        <taxon>Dikarya</taxon>
        <taxon>Ascomycota</taxon>
        <taxon>Pezizomycotina</taxon>
        <taxon>Leotiomycetes</taxon>
        <taxon>Helotiales</taxon>
        <taxon>Dermateaceae</taxon>
        <taxon>Coleophoma</taxon>
    </lineage>
</organism>
<evidence type="ECO:0000256" key="1">
    <source>
        <dbReference type="ARBA" id="ARBA00006328"/>
    </source>
</evidence>
<accession>A0A3D8QIM1</accession>